<evidence type="ECO:0000313" key="2">
    <source>
        <dbReference type="EMBL" id="GAG08054.1"/>
    </source>
</evidence>
<evidence type="ECO:0000256" key="1">
    <source>
        <dbReference type="SAM" id="MobiDB-lite"/>
    </source>
</evidence>
<gene>
    <name evidence="2" type="ORF">S01H1_42600</name>
</gene>
<name>X0UQF4_9ZZZZ</name>
<accession>X0UQF4</accession>
<proteinExistence type="predicted"/>
<sequence>MNDIDFLRKMSVAKREKFSVQSDNSLVNTPRVDNSSQEQSLPEKEMSSLPHCNQIIRKVLFTRTEVIIYPNGDTYQKSQSWFEKGTQIVRKKVKPKPRQVKKV</sequence>
<comment type="caution">
    <text evidence="2">The sequence shown here is derived from an EMBL/GenBank/DDBJ whole genome shotgun (WGS) entry which is preliminary data.</text>
</comment>
<feature type="non-terminal residue" evidence="2">
    <location>
        <position position="103"/>
    </location>
</feature>
<protein>
    <submittedName>
        <fullName evidence="2">Uncharacterized protein</fullName>
    </submittedName>
</protein>
<feature type="compositionally biased region" description="Polar residues" evidence="1">
    <location>
        <begin position="19"/>
        <end position="40"/>
    </location>
</feature>
<reference evidence="2" key="1">
    <citation type="journal article" date="2014" name="Front. Microbiol.">
        <title>High frequency of phylogenetically diverse reductive dehalogenase-homologous genes in deep subseafloor sedimentary metagenomes.</title>
        <authorList>
            <person name="Kawai M."/>
            <person name="Futagami T."/>
            <person name="Toyoda A."/>
            <person name="Takaki Y."/>
            <person name="Nishi S."/>
            <person name="Hori S."/>
            <person name="Arai W."/>
            <person name="Tsubouchi T."/>
            <person name="Morono Y."/>
            <person name="Uchiyama I."/>
            <person name="Ito T."/>
            <person name="Fujiyama A."/>
            <person name="Inagaki F."/>
            <person name="Takami H."/>
        </authorList>
    </citation>
    <scope>NUCLEOTIDE SEQUENCE</scope>
    <source>
        <strain evidence="2">Expedition CK06-06</strain>
    </source>
</reference>
<organism evidence="2">
    <name type="scientific">marine sediment metagenome</name>
    <dbReference type="NCBI Taxonomy" id="412755"/>
    <lineage>
        <taxon>unclassified sequences</taxon>
        <taxon>metagenomes</taxon>
        <taxon>ecological metagenomes</taxon>
    </lineage>
</organism>
<dbReference type="AlphaFoldDB" id="X0UQF4"/>
<dbReference type="EMBL" id="BARS01027098">
    <property type="protein sequence ID" value="GAG08054.1"/>
    <property type="molecule type" value="Genomic_DNA"/>
</dbReference>
<feature type="region of interest" description="Disordered" evidence="1">
    <location>
        <begin position="19"/>
        <end position="48"/>
    </location>
</feature>